<gene>
    <name evidence="2" type="ORF">EZS28_011471</name>
</gene>
<sequence>MKGVTTGQRHFDKIDPNDLIQYYSELDEHIRGVHDPQQGVYRNIVMSDQSLGIKAISNEQPNDIGSHALPQLQSHATAPSKGVHNEDDLMQFMFGSHQEKEKVKEKDSIYQQANKSNI</sequence>
<reference evidence="2 3" key="1">
    <citation type="submission" date="2019-03" db="EMBL/GenBank/DDBJ databases">
        <title>Single cell metagenomics reveals metabolic interactions within the superorganism composed of flagellate Streblomastix strix and complex community of Bacteroidetes bacteria on its surface.</title>
        <authorList>
            <person name="Treitli S.C."/>
            <person name="Kolisko M."/>
            <person name="Husnik F."/>
            <person name="Keeling P."/>
            <person name="Hampl V."/>
        </authorList>
    </citation>
    <scope>NUCLEOTIDE SEQUENCE [LARGE SCALE GENOMIC DNA]</scope>
    <source>
        <strain evidence="2">ST1C</strain>
    </source>
</reference>
<accession>A0A5J4WEL0</accession>
<comment type="caution">
    <text evidence="2">The sequence shown here is derived from an EMBL/GenBank/DDBJ whole genome shotgun (WGS) entry which is preliminary data.</text>
</comment>
<feature type="compositionally biased region" description="Basic and acidic residues" evidence="1">
    <location>
        <begin position="97"/>
        <end position="108"/>
    </location>
</feature>
<evidence type="ECO:0000256" key="1">
    <source>
        <dbReference type="SAM" id="MobiDB-lite"/>
    </source>
</evidence>
<dbReference type="Proteomes" id="UP000324800">
    <property type="component" value="Unassembled WGS sequence"/>
</dbReference>
<protein>
    <submittedName>
        <fullName evidence="2">Uncharacterized protein</fullName>
    </submittedName>
</protein>
<proteinExistence type="predicted"/>
<feature type="compositionally biased region" description="Polar residues" evidence="1">
    <location>
        <begin position="109"/>
        <end position="118"/>
    </location>
</feature>
<evidence type="ECO:0000313" key="2">
    <source>
        <dbReference type="EMBL" id="KAA6393002.1"/>
    </source>
</evidence>
<organism evidence="2 3">
    <name type="scientific">Streblomastix strix</name>
    <dbReference type="NCBI Taxonomy" id="222440"/>
    <lineage>
        <taxon>Eukaryota</taxon>
        <taxon>Metamonada</taxon>
        <taxon>Preaxostyla</taxon>
        <taxon>Oxymonadida</taxon>
        <taxon>Streblomastigidae</taxon>
        <taxon>Streblomastix</taxon>
    </lineage>
</organism>
<dbReference type="EMBL" id="SNRW01002368">
    <property type="protein sequence ID" value="KAA6393002.1"/>
    <property type="molecule type" value="Genomic_DNA"/>
</dbReference>
<feature type="region of interest" description="Disordered" evidence="1">
    <location>
        <begin position="97"/>
        <end position="118"/>
    </location>
</feature>
<dbReference type="AlphaFoldDB" id="A0A5J4WEL0"/>
<name>A0A5J4WEL0_9EUKA</name>
<evidence type="ECO:0000313" key="3">
    <source>
        <dbReference type="Proteomes" id="UP000324800"/>
    </source>
</evidence>